<protein>
    <recommendedName>
        <fullName evidence="10">DnaJ-domain-containing protein</fullName>
    </recommendedName>
</protein>
<dbReference type="InterPro" id="IPR036236">
    <property type="entry name" value="Znf_C2H2_sf"/>
</dbReference>
<dbReference type="PROSITE" id="PS00636">
    <property type="entry name" value="DNAJ_1"/>
    <property type="match status" value="1"/>
</dbReference>
<dbReference type="InterPro" id="IPR022755">
    <property type="entry name" value="Znf_C2H2_jaz"/>
</dbReference>
<keyword evidence="1" id="KW-0479">Metal-binding</keyword>
<feature type="compositionally biased region" description="Basic residues" evidence="5">
    <location>
        <begin position="446"/>
        <end position="456"/>
    </location>
</feature>
<dbReference type="CDD" id="cd06257">
    <property type="entry name" value="DnaJ"/>
    <property type="match status" value="1"/>
</dbReference>
<dbReference type="InterPro" id="IPR001623">
    <property type="entry name" value="DnaJ_domain"/>
</dbReference>
<dbReference type="Gene3D" id="1.10.287.110">
    <property type="entry name" value="DnaJ domain"/>
    <property type="match status" value="1"/>
</dbReference>
<dbReference type="PANTHER" id="PTHR44029">
    <property type="entry name" value="DNAJ HOMOLOG SUBFAMILY C MEMBER 21"/>
    <property type="match status" value="1"/>
</dbReference>
<feature type="region of interest" description="Disordered" evidence="5">
    <location>
        <begin position="268"/>
        <end position="289"/>
    </location>
</feature>
<dbReference type="GO" id="GO:0005737">
    <property type="term" value="C:cytoplasm"/>
    <property type="evidence" value="ECO:0007669"/>
    <property type="project" value="TreeGrafter"/>
</dbReference>
<organism evidence="8 9">
    <name type="scientific">Tricholomella constricta</name>
    <dbReference type="NCBI Taxonomy" id="117010"/>
    <lineage>
        <taxon>Eukaryota</taxon>
        <taxon>Fungi</taxon>
        <taxon>Dikarya</taxon>
        <taxon>Basidiomycota</taxon>
        <taxon>Agaricomycotina</taxon>
        <taxon>Agaricomycetes</taxon>
        <taxon>Agaricomycetidae</taxon>
        <taxon>Agaricales</taxon>
        <taxon>Tricholomatineae</taxon>
        <taxon>Lyophyllaceae</taxon>
        <taxon>Tricholomella</taxon>
    </lineage>
</organism>
<dbReference type="SUPFAM" id="SSF46565">
    <property type="entry name" value="Chaperone J-domain"/>
    <property type="match status" value="1"/>
</dbReference>
<feature type="compositionally biased region" description="Basic and acidic residues" evidence="5">
    <location>
        <begin position="467"/>
        <end position="481"/>
    </location>
</feature>
<evidence type="ECO:0000313" key="8">
    <source>
        <dbReference type="EMBL" id="KAF5382061.1"/>
    </source>
</evidence>
<feature type="region of interest" description="Disordered" evidence="5">
    <location>
        <begin position="1"/>
        <end position="23"/>
    </location>
</feature>
<feature type="domain" description="J" evidence="6">
    <location>
        <begin position="24"/>
        <end position="90"/>
    </location>
</feature>
<dbReference type="InterPro" id="IPR036869">
    <property type="entry name" value="J_dom_sf"/>
</dbReference>
<reference evidence="8 9" key="1">
    <citation type="journal article" date="2020" name="ISME J.">
        <title>Uncovering the hidden diversity of litter-decomposition mechanisms in mushroom-forming fungi.</title>
        <authorList>
            <person name="Floudas D."/>
            <person name="Bentzer J."/>
            <person name="Ahren D."/>
            <person name="Johansson T."/>
            <person name="Persson P."/>
            <person name="Tunlid A."/>
        </authorList>
    </citation>
    <scope>NUCLEOTIDE SEQUENCE [LARGE SCALE GENOMIC DNA]</scope>
    <source>
        <strain evidence="8 9">CBS 661.87</strain>
    </source>
</reference>
<evidence type="ECO:0008006" key="10">
    <source>
        <dbReference type="Google" id="ProtNLM"/>
    </source>
</evidence>
<evidence type="ECO:0000313" key="9">
    <source>
        <dbReference type="Proteomes" id="UP000565441"/>
    </source>
</evidence>
<dbReference type="Pfam" id="PF21884">
    <property type="entry name" value="ZUO1-like_ZHD"/>
    <property type="match status" value="1"/>
</dbReference>
<dbReference type="GO" id="GO:0003676">
    <property type="term" value="F:nucleic acid binding"/>
    <property type="evidence" value="ECO:0007669"/>
    <property type="project" value="InterPro"/>
</dbReference>
<dbReference type="PROSITE" id="PS50157">
    <property type="entry name" value="ZINC_FINGER_C2H2_2"/>
    <property type="match status" value="2"/>
</dbReference>
<feature type="region of interest" description="Disordered" evidence="5">
    <location>
        <begin position="582"/>
        <end position="607"/>
    </location>
</feature>
<dbReference type="PANTHER" id="PTHR44029:SF1">
    <property type="entry name" value="DNAJ HOMOLOG SUBFAMILY C MEMBER 21"/>
    <property type="match status" value="1"/>
</dbReference>
<evidence type="ECO:0000259" key="6">
    <source>
        <dbReference type="PROSITE" id="PS50076"/>
    </source>
</evidence>
<keyword evidence="2 4" id="KW-0863">Zinc-finger</keyword>
<dbReference type="InterPro" id="IPR051964">
    <property type="entry name" value="Chaperone_stress_response"/>
</dbReference>
<evidence type="ECO:0000256" key="1">
    <source>
        <dbReference type="ARBA" id="ARBA00022723"/>
    </source>
</evidence>
<dbReference type="EMBL" id="JAACJP010000009">
    <property type="protein sequence ID" value="KAF5382061.1"/>
    <property type="molecule type" value="Genomic_DNA"/>
</dbReference>
<feature type="compositionally biased region" description="Pro residues" evidence="5">
    <location>
        <begin position="401"/>
        <end position="410"/>
    </location>
</feature>
<dbReference type="PROSITE" id="PS50076">
    <property type="entry name" value="DNAJ_2"/>
    <property type="match status" value="1"/>
</dbReference>
<evidence type="ECO:0000256" key="4">
    <source>
        <dbReference type="PROSITE-ProRule" id="PRU00042"/>
    </source>
</evidence>
<feature type="region of interest" description="Disordered" evidence="5">
    <location>
        <begin position="364"/>
        <end position="560"/>
    </location>
</feature>
<dbReference type="InterPro" id="IPR003604">
    <property type="entry name" value="Matrin/U1-like-C_Znf_C2H2"/>
</dbReference>
<feature type="compositionally biased region" description="Acidic residues" evidence="5">
    <location>
        <begin position="364"/>
        <end position="391"/>
    </location>
</feature>
<dbReference type="InterPro" id="IPR054076">
    <property type="entry name" value="ZUO1-like_ZHD"/>
</dbReference>
<dbReference type="InterPro" id="IPR018253">
    <property type="entry name" value="DnaJ_domain_CS"/>
</dbReference>
<dbReference type="Gene3D" id="3.30.160.60">
    <property type="entry name" value="Classic Zinc Finger"/>
    <property type="match status" value="1"/>
</dbReference>
<evidence type="ECO:0000259" key="7">
    <source>
        <dbReference type="PROSITE" id="PS50157"/>
    </source>
</evidence>
<keyword evidence="3" id="KW-0862">Zinc</keyword>
<dbReference type="Pfam" id="PF12171">
    <property type="entry name" value="zf-C2H2_jaz"/>
    <property type="match status" value="1"/>
</dbReference>
<dbReference type="AlphaFoldDB" id="A0A8H5HF94"/>
<feature type="compositionally biased region" description="Low complexity" evidence="5">
    <location>
        <begin position="516"/>
        <end position="531"/>
    </location>
</feature>
<comment type="caution">
    <text evidence="8">The sequence shown here is derived from an EMBL/GenBank/DDBJ whole genome shotgun (WGS) entry which is preliminary data.</text>
</comment>
<gene>
    <name evidence="8" type="ORF">D9615_004223</name>
</gene>
<accession>A0A8H5HF94</accession>
<dbReference type="Pfam" id="PF00226">
    <property type="entry name" value="DnaJ"/>
    <property type="match status" value="1"/>
</dbReference>
<dbReference type="PROSITE" id="PS00028">
    <property type="entry name" value="ZINC_FINGER_C2H2_1"/>
    <property type="match status" value="2"/>
</dbReference>
<evidence type="ECO:0000256" key="2">
    <source>
        <dbReference type="ARBA" id="ARBA00022771"/>
    </source>
</evidence>
<evidence type="ECO:0000256" key="3">
    <source>
        <dbReference type="ARBA" id="ARBA00022833"/>
    </source>
</evidence>
<dbReference type="Proteomes" id="UP000565441">
    <property type="component" value="Unassembled WGS sequence"/>
</dbReference>
<dbReference type="OrthoDB" id="5894at2759"/>
<sequence length="607" mass="68387">MGARESTGRGGANASQAQDSSVPDYYELLEIDENATADEIKRSFRRLALIHHPDKNKDDVEGATKRFATLQQAYEVLSDEQERAWYDSHKASLVPEADAETVFEDVRKGAPPPRARDRGLTVRHLSRFFDATLWSGFDDGADSFFTLYRNLFERLRAEEAMFSADADFPSFGYSTWPWAAVDKNDDHEHEAARLFYAAWVNFATAKDFIWSEQWNLAEAPDRRVRRLMEKDNKKARDDARRDYNDTIRSLAKFIRKRDPRYKAHLARQAELSQNQASGSATPVGGAPRKRQQVTEEYIEQEWQKVDTGNLHADLDWAAAEGEDPEEWECVACRKTFRSEAAWDSHERSKKHLREVELLRQQMLEENEDLDLGEPLDGDEDSVEEDDDEDALSDGPVDPLEQPEPPEPPHTPSHTPLPVDPIELEKETEPSTTPKEATDSDEEQSLRKQKKKKKKAARLPPQPAEPLTRTERRALKTGRSEAHASLPDGPTPDLPSAAIPDLQGTTPLPDDVDNADAGDGAVAGAEEATGPAELSKREKRRARQAKKTEAGDATPDAQNQLQCNVCRQRFTSKTKLFAHIKETGHALAVPDTKDSEEHRGKKGRKAKR</sequence>
<dbReference type="SUPFAM" id="SSF57667">
    <property type="entry name" value="beta-beta-alpha zinc fingers"/>
    <property type="match status" value="1"/>
</dbReference>
<name>A0A8H5HF94_9AGAR</name>
<dbReference type="SMART" id="SM00271">
    <property type="entry name" value="DnaJ"/>
    <property type="match status" value="1"/>
</dbReference>
<dbReference type="PRINTS" id="PR00625">
    <property type="entry name" value="JDOMAIN"/>
</dbReference>
<feature type="domain" description="C2H2-type" evidence="7">
    <location>
        <begin position="327"/>
        <end position="356"/>
    </location>
</feature>
<dbReference type="GO" id="GO:0008270">
    <property type="term" value="F:zinc ion binding"/>
    <property type="evidence" value="ECO:0007669"/>
    <property type="project" value="UniProtKB-KW"/>
</dbReference>
<dbReference type="InterPro" id="IPR013087">
    <property type="entry name" value="Znf_C2H2_type"/>
</dbReference>
<keyword evidence="9" id="KW-1185">Reference proteome</keyword>
<feature type="compositionally biased region" description="Polar residues" evidence="5">
    <location>
        <begin position="270"/>
        <end position="280"/>
    </location>
</feature>
<evidence type="ECO:0000256" key="5">
    <source>
        <dbReference type="SAM" id="MobiDB-lite"/>
    </source>
</evidence>
<proteinExistence type="predicted"/>
<dbReference type="SMART" id="SM00355">
    <property type="entry name" value="ZnF_C2H2"/>
    <property type="match status" value="2"/>
</dbReference>
<dbReference type="SMART" id="SM00451">
    <property type="entry name" value="ZnF_U1"/>
    <property type="match status" value="1"/>
</dbReference>
<feature type="domain" description="C2H2-type" evidence="7">
    <location>
        <begin position="560"/>
        <end position="589"/>
    </location>
</feature>